<gene>
    <name evidence="1" type="ORF">GCM10010911_20710</name>
</gene>
<dbReference type="AlphaFoldDB" id="A0A916YV36"/>
<dbReference type="EMBL" id="BMHP01000002">
    <property type="protein sequence ID" value="GGD62823.1"/>
    <property type="molecule type" value="Genomic_DNA"/>
</dbReference>
<organism evidence="1 2">
    <name type="scientific">Paenibacillus nasutitermitis</name>
    <dbReference type="NCBI Taxonomy" id="1652958"/>
    <lineage>
        <taxon>Bacteria</taxon>
        <taxon>Bacillati</taxon>
        <taxon>Bacillota</taxon>
        <taxon>Bacilli</taxon>
        <taxon>Bacillales</taxon>
        <taxon>Paenibacillaceae</taxon>
        <taxon>Paenibacillus</taxon>
    </lineage>
</organism>
<protein>
    <submittedName>
        <fullName evidence="1">Uncharacterized protein</fullName>
    </submittedName>
</protein>
<proteinExistence type="predicted"/>
<name>A0A916YV36_9BACL</name>
<dbReference type="Proteomes" id="UP000612456">
    <property type="component" value="Unassembled WGS sequence"/>
</dbReference>
<reference evidence="1" key="1">
    <citation type="journal article" date="2014" name="Int. J. Syst. Evol. Microbiol.">
        <title>Complete genome sequence of Corynebacterium casei LMG S-19264T (=DSM 44701T), isolated from a smear-ripened cheese.</title>
        <authorList>
            <consortium name="US DOE Joint Genome Institute (JGI-PGF)"/>
            <person name="Walter F."/>
            <person name="Albersmeier A."/>
            <person name="Kalinowski J."/>
            <person name="Ruckert C."/>
        </authorList>
    </citation>
    <scope>NUCLEOTIDE SEQUENCE</scope>
    <source>
        <strain evidence="1">CGMCC 1.15178</strain>
    </source>
</reference>
<comment type="caution">
    <text evidence="1">The sequence shown here is derived from an EMBL/GenBank/DDBJ whole genome shotgun (WGS) entry which is preliminary data.</text>
</comment>
<evidence type="ECO:0000313" key="1">
    <source>
        <dbReference type="EMBL" id="GGD62823.1"/>
    </source>
</evidence>
<accession>A0A916YV36</accession>
<reference evidence="1" key="2">
    <citation type="submission" date="2020-09" db="EMBL/GenBank/DDBJ databases">
        <authorList>
            <person name="Sun Q."/>
            <person name="Zhou Y."/>
        </authorList>
    </citation>
    <scope>NUCLEOTIDE SEQUENCE</scope>
    <source>
        <strain evidence="1">CGMCC 1.15178</strain>
    </source>
</reference>
<evidence type="ECO:0000313" key="2">
    <source>
        <dbReference type="Proteomes" id="UP000612456"/>
    </source>
</evidence>
<sequence>MKNSNFYRVNRRADDIENDDIKTLSETHLLFATKLIGDELKYLYEQYLEINKLKERNFQLLRWILKKFTADFCFKFFDEWLLIAGDRSESKTVPRWTNIYPMKQVSISKFIIKLKKPTEDFIEVAYYTKQTMKQQTITEYKCPNYSQRSKYIINTMRTYDPLGVAMDVYSSPTSENKQFKKYVDQYVARLEI</sequence>
<keyword evidence="2" id="KW-1185">Reference proteome</keyword>